<dbReference type="EMBL" id="KV454480">
    <property type="protein sequence ID" value="ODV61042.1"/>
    <property type="molecule type" value="Genomic_DNA"/>
</dbReference>
<evidence type="ECO:0000313" key="2">
    <source>
        <dbReference type="Proteomes" id="UP000095038"/>
    </source>
</evidence>
<dbReference type="InParanoid" id="A0A1D2VHH3"/>
<dbReference type="Proteomes" id="UP000095038">
    <property type="component" value="Unassembled WGS sequence"/>
</dbReference>
<evidence type="ECO:0000313" key="1">
    <source>
        <dbReference type="EMBL" id="ODV61042.1"/>
    </source>
</evidence>
<proteinExistence type="predicted"/>
<protein>
    <submittedName>
        <fullName evidence="1">Uncharacterized protein</fullName>
    </submittedName>
</protein>
<dbReference type="GeneID" id="30965405"/>
<name>A0A1D2VHH3_9ASCO</name>
<organism evidence="1 2">
    <name type="scientific">Ascoidea rubescens DSM 1968</name>
    <dbReference type="NCBI Taxonomy" id="1344418"/>
    <lineage>
        <taxon>Eukaryota</taxon>
        <taxon>Fungi</taxon>
        <taxon>Dikarya</taxon>
        <taxon>Ascomycota</taxon>
        <taxon>Saccharomycotina</taxon>
        <taxon>Saccharomycetes</taxon>
        <taxon>Ascoideaceae</taxon>
        <taxon>Ascoidea</taxon>
    </lineage>
</organism>
<dbReference type="RefSeq" id="XP_020047349.1">
    <property type="nucleotide sequence ID" value="XM_020191769.1"/>
</dbReference>
<dbReference type="AlphaFoldDB" id="A0A1D2VHH3"/>
<sequence length="297" mass="34447">MSFAEIRKFKQICGAFIQMSDNILPNAIKKIIQGSSPHQKYATVMDVDKVILKIYDVARCTNQQWNSSRTKPIYLGFQERLIPTYRLIAPLSLSYGFIEHPNLNVQAALQNLDDYKNRNPLEIADLYIKAKYVSENKLLNVKETNFKEMSIKGFGNLQKIHLAGIPHGDIHLDNVIYNDKVNTFYYLDFGSSSTRKGRSNCTKPIPIITKGLHHFIKKCSYDYECLIDLLLDYRNYRKIDFRFLEAQRGSLTTMAQKNIEIEREKFAEKIIQLIVLKERLEILIKSNGKKAIKNILF</sequence>
<dbReference type="InterPro" id="IPR011009">
    <property type="entry name" value="Kinase-like_dom_sf"/>
</dbReference>
<dbReference type="Gene3D" id="1.10.510.10">
    <property type="entry name" value="Transferase(Phosphotransferase) domain 1"/>
    <property type="match status" value="1"/>
</dbReference>
<accession>A0A1D2VHH3</accession>
<keyword evidence="2" id="KW-1185">Reference proteome</keyword>
<gene>
    <name evidence="1" type="ORF">ASCRUDRAFT_70273</name>
</gene>
<reference evidence="2" key="1">
    <citation type="submission" date="2016-05" db="EMBL/GenBank/DDBJ databases">
        <title>Comparative genomics of biotechnologically important yeasts.</title>
        <authorList>
            <consortium name="DOE Joint Genome Institute"/>
            <person name="Riley R."/>
            <person name="Haridas S."/>
            <person name="Wolfe K.H."/>
            <person name="Lopes M.R."/>
            <person name="Hittinger C.T."/>
            <person name="Goker M."/>
            <person name="Salamov A."/>
            <person name="Wisecaver J."/>
            <person name="Long T.M."/>
            <person name="Aerts A.L."/>
            <person name="Barry K."/>
            <person name="Choi C."/>
            <person name="Clum A."/>
            <person name="Coughlan A.Y."/>
            <person name="Deshpande S."/>
            <person name="Douglass A.P."/>
            <person name="Hanson S.J."/>
            <person name="Klenk H.-P."/>
            <person name="Labutti K."/>
            <person name="Lapidus A."/>
            <person name="Lindquist E."/>
            <person name="Lipzen A."/>
            <person name="Meier-Kolthoff J.P."/>
            <person name="Ohm R.A."/>
            <person name="Otillar R.P."/>
            <person name="Pangilinan J."/>
            <person name="Peng Y."/>
            <person name="Rokas A."/>
            <person name="Rosa C.A."/>
            <person name="Scheuner C."/>
            <person name="Sibirny A.A."/>
            <person name="Slot J.C."/>
            <person name="Stielow J.B."/>
            <person name="Sun H."/>
            <person name="Kurtzman C.P."/>
            <person name="Blackwell M."/>
            <person name="Grigoriev I.V."/>
            <person name="Jeffries T.W."/>
        </authorList>
    </citation>
    <scope>NUCLEOTIDE SEQUENCE [LARGE SCALE GENOMIC DNA]</scope>
    <source>
        <strain evidence="2">DSM 1968</strain>
    </source>
</reference>
<dbReference type="SUPFAM" id="SSF56112">
    <property type="entry name" value="Protein kinase-like (PK-like)"/>
    <property type="match status" value="1"/>
</dbReference>